<dbReference type="Proteomes" id="UP000322077">
    <property type="component" value="Unassembled WGS sequence"/>
</dbReference>
<feature type="transmembrane region" description="Helical" evidence="1">
    <location>
        <begin position="334"/>
        <end position="356"/>
    </location>
</feature>
<feature type="transmembrane region" description="Helical" evidence="1">
    <location>
        <begin position="87"/>
        <end position="107"/>
    </location>
</feature>
<dbReference type="RefSeq" id="WP_149521687.1">
    <property type="nucleotide sequence ID" value="NZ_VTOU01000002.1"/>
</dbReference>
<feature type="transmembrane region" description="Helical" evidence="1">
    <location>
        <begin position="119"/>
        <end position="148"/>
    </location>
</feature>
<keyword evidence="1" id="KW-0812">Transmembrane</keyword>
<feature type="transmembrane region" description="Helical" evidence="1">
    <location>
        <begin position="207"/>
        <end position="225"/>
    </location>
</feature>
<keyword evidence="1" id="KW-0472">Membrane</keyword>
<evidence type="ECO:0008006" key="4">
    <source>
        <dbReference type="Google" id="ProtNLM"/>
    </source>
</evidence>
<feature type="transmembrane region" description="Helical" evidence="1">
    <location>
        <begin position="283"/>
        <end position="305"/>
    </location>
</feature>
<evidence type="ECO:0000313" key="2">
    <source>
        <dbReference type="EMBL" id="TZG27475.1"/>
    </source>
</evidence>
<feature type="transmembrane region" description="Helical" evidence="1">
    <location>
        <begin position="311"/>
        <end position="327"/>
    </location>
</feature>
<gene>
    <name evidence="2" type="ORF">FYJ91_07745</name>
</gene>
<dbReference type="EMBL" id="VTOU01000002">
    <property type="protein sequence ID" value="TZG27475.1"/>
    <property type="molecule type" value="Genomic_DNA"/>
</dbReference>
<feature type="transmembrane region" description="Helical" evidence="1">
    <location>
        <begin position="160"/>
        <end position="186"/>
    </location>
</feature>
<comment type="caution">
    <text evidence="2">The sequence shown here is derived from an EMBL/GenBank/DDBJ whole genome shotgun (WGS) entry which is preliminary data.</text>
</comment>
<evidence type="ECO:0000313" key="3">
    <source>
        <dbReference type="Proteomes" id="UP000322077"/>
    </source>
</evidence>
<keyword evidence="3" id="KW-1185">Reference proteome</keyword>
<sequence>MSRALTEDRRTTALMAALMLASILPFLFGSAVQMHDAANHMARIHILAEGTGNADLMRGYLIHWRWAGNMGVDLPAVLLGQVIGVEAAVSIVTAITAPLTILGIFLLSRAAYGRLSGGAALAVPLALSQLFFWGFLNYNLSIALALIVAARWRAKPPETILSAIGFGVAALIVWTCHLVGWGGMMLMIGGFEIAKLFGNWRALPRRILLGLPLLVPLIPTILWRSSDAAPLLFLRGDWIGTKIMNFGTILRGISKPLDLGMTAIIGIAAVAALIASRRLDRQLGTAATLLVAFTLILPQVAMGSWGADLRITPWAVLIGLLAIAPTGPRSERVLIGLGVAFLAVRIVAVCWTWHGWTAAQRPQLALLDRVPRGVRLAYAYVDRECGIDWPIRPEKQIGSLSVVRRDVTANTLFVVRGADLVEMRRPYDRVRWTNGSQEIHIADCPSGRPLPERAAEPLKAMAQDFDWIWIVADPGIATDTLPVPPGMARVAAAPGSLLLHR</sequence>
<keyword evidence="1" id="KW-1133">Transmembrane helix</keyword>
<proteinExistence type="predicted"/>
<feature type="transmembrane region" description="Helical" evidence="1">
    <location>
        <begin position="259"/>
        <end position="276"/>
    </location>
</feature>
<reference evidence="2 3" key="1">
    <citation type="submission" date="2019-08" db="EMBL/GenBank/DDBJ databases">
        <authorList>
            <person name="Wang G."/>
            <person name="Xu Z."/>
        </authorList>
    </citation>
    <scope>NUCLEOTIDE SEQUENCE [LARGE SCALE GENOMIC DNA]</scope>
    <source>
        <strain evidence="2 3">ZX</strain>
    </source>
</reference>
<evidence type="ECO:0000256" key="1">
    <source>
        <dbReference type="SAM" id="Phobius"/>
    </source>
</evidence>
<feature type="transmembrane region" description="Helical" evidence="1">
    <location>
        <begin position="12"/>
        <end position="32"/>
    </location>
</feature>
<organism evidence="2 3">
    <name type="scientific">Sphingomonas montanisoli</name>
    <dbReference type="NCBI Taxonomy" id="2606412"/>
    <lineage>
        <taxon>Bacteria</taxon>
        <taxon>Pseudomonadati</taxon>
        <taxon>Pseudomonadota</taxon>
        <taxon>Alphaproteobacteria</taxon>
        <taxon>Sphingomonadales</taxon>
        <taxon>Sphingomonadaceae</taxon>
        <taxon>Sphingomonas</taxon>
    </lineage>
</organism>
<protein>
    <recommendedName>
        <fullName evidence="4">Glycosyltransferase RgtA/B/C/D-like domain-containing protein</fullName>
    </recommendedName>
</protein>
<dbReference type="AlphaFoldDB" id="A0A5D9CBM9"/>
<accession>A0A5D9CBM9</accession>
<name>A0A5D9CBM9_9SPHN</name>